<name>A0ABP9X444_9CHLR</name>
<dbReference type="EMBL" id="BAABRU010000016">
    <property type="protein sequence ID" value="GAA5530169.1"/>
    <property type="molecule type" value="Genomic_DNA"/>
</dbReference>
<dbReference type="InterPro" id="IPR029083">
    <property type="entry name" value="Imm32"/>
</dbReference>
<keyword evidence="2" id="KW-1185">Reference proteome</keyword>
<organism evidence="1 2">
    <name type="scientific">Herpetosiphon gulosus</name>
    <dbReference type="NCBI Taxonomy" id="1973496"/>
    <lineage>
        <taxon>Bacteria</taxon>
        <taxon>Bacillati</taxon>
        <taxon>Chloroflexota</taxon>
        <taxon>Chloroflexia</taxon>
        <taxon>Herpetosiphonales</taxon>
        <taxon>Herpetosiphonaceae</taxon>
        <taxon>Herpetosiphon</taxon>
    </lineage>
</organism>
<dbReference type="Pfam" id="PF15566">
    <property type="entry name" value="Imm32"/>
    <property type="match status" value="1"/>
</dbReference>
<evidence type="ECO:0000313" key="1">
    <source>
        <dbReference type="EMBL" id="GAA5530169.1"/>
    </source>
</evidence>
<dbReference type="RefSeq" id="WP_345723762.1">
    <property type="nucleotide sequence ID" value="NZ_BAABRU010000016.1"/>
</dbReference>
<proteinExistence type="predicted"/>
<sequence>MDKHISIVPYDPTQGIRLLWDDGFIISVQGDHDTVVIQANQAGLLTLARHCLTLAQATVPPGTHLHLDPATDLEDDSIPLILAKIADERSA</sequence>
<comment type="caution">
    <text evidence="1">The sequence shown here is derived from an EMBL/GenBank/DDBJ whole genome shotgun (WGS) entry which is preliminary data.</text>
</comment>
<gene>
    <name evidence="1" type="ORF">Hgul01_03987</name>
</gene>
<evidence type="ECO:0000313" key="2">
    <source>
        <dbReference type="Proteomes" id="UP001428290"/>
    </source>
</evidence>
<protein>
    <submittedName>
        <fullName evidence="1">Uncharacterized protein</fullName>
    </submittedName>
</protein>
<accession>A0ABP9X444</accession>
<reference evidence="1 2" key="1">
    <citation type="submission" date="2024-02" db="EMBL/GenBank/DDBJ databases">
        <title>Herpetosiphon gulosus NBRC 112829.</title>
        <authorList>
            <person name="Ichikawa N."/>
            <person name="Katano-Makiyama Y."/>
            <person name="Hidaka K."/>
        </authorList>
    </citation>
    <scope>NUCLEOTIDE SEQUENCE [LARGE SCALE GENOMIC DNA]</scope>
    <source>
        <strain evidence="1 2">NBRC 112829</strain>
    </source>
</reference>
<dbReference type="Proteomes" id="UP001428290">
    <property type="component" value="Unassembled WGS sequence"/>
</dbReference>